<dbReference type="RefSeq" id="WP_146989991.1">
    <property type="nucleotide sequence ID" value="NZ_CP042392.1"/>
</dbReference>
<gene>
    <name evidence="1" type="ORF">FGL77_10470</name>
</gene>
<organism evidence="1 2">
    <name type="scientific">Loigolactobacillus coryniformis</name>
    <dbReference type="NCBI Taxonomy" id="1610"/>
    <lineage>
        <taxon>Bacteria</taxon>
        <taxon>Bacillati</taxon>
        <taxon>Bacillota</taxon>
        <taxon>Bacilli</taxon>
        <taxon>Lactobacillales</taxon>
        <taxon>Lactobacillaceae</taxon>
        <taxon>Loigolactobacillus</taxon>
    </lineage>
</organism>
<protein>
    <submittedName>
        <fullName evidence="1">Uncharacterized protein</fullName>
    </submittedName>
</protein>
<proteinExistence type="predicted"/>
<accession>A0A5B8TIB2</accession>
<evidence type="ECO:0000313" key="1">
    <source>
        <dbReference type="EMBL" id="QEA53662.1"/>
    </source>
</evidence>
<dbReference type="AlphaFoldDB" id="A0A5B8TIB2"/>
<evidence type="ECO:0000313" key="2">
    <source>
        <dbReference type="Proteomes" id="UP000321772"/>
    </source>
</evidence>
<dbReference type="Proteomes" id="UP000321772">
    <property type="component" value="Chromosome"/>
</dbReference>
<name>A0A5B8TIB2_9LACO</name>
<dbReference type="EMBL" id="CP042392">
    <property type="protein sequence ID" value="QEA53662.1"/>
    <property type="molecule type" value="Genomic_DNA"/>
</dbReference>
<reference evidence="1 2" key="1">
    <citation type="submission" date="2019-06" db="EMBL/GenBank/DDBJ databases">
        <title>Genome analyses of bacteria isolated from kimchi.</title>
        <authorList>
            <person name="Lee S."/>
            <person name="Ahn S."/>
            <person name="Roh S."/>
        </authorList>
    </citation>
    <scope>NUCLEOTIDE SEQUENCE [LARGE SCALE GENOMIC DNA]</scope>
    <source>
        <strain evidence="1 2">CBA3616</strain>
    </source>
</reference>
<sequence length="86" mass="9620">MIRYKKEFKQLLQAAIKVGTVNKQLQRETMVGRLIAGNLPSYAPSHQTLSPKSPLMGRRIAFLGLSITAGANRVLHLCAKTRCELW</sequence>